<protein>
    <submittedName>
        <fullName evidence="1">Uncharacterized protein</fullName>
    </submittedName>
</protein>
<dbReference type="EMBL" id="CAJNOJ010000089">
    <property type="protein sequence ID" value="CAF1081004.1"/>
    <property type="molecule type" value="Genomic_DNA"/>
</dbReference>
<reference evidence="1" key="1">
    <citation type="submission" date="2021-02" db="EMBL/GenBank/DDBJ databases">
        <authorList>
            <person name="Nowell W R."/>
        </authorList>
    </citation>
    <scope>NUCLEOTIDE SEQUENCE</scope>
</reference>
<dbReference type="Proteomes" id="UP000663852">
    <property type="component" value="Unassembled WGS sequence"/>
</dbReference>
<name>A0A814MLG2_ADIRI</name>
<dbReference type="AlphaFoldDB" id="A0A814MLG2"/>
<evidence type="ECO:0000313" key="1">
    <source>
        <dbReference type="EMBL" id="CAF1081004.1"/>
    </source>
</evidence>
<accession>A0A814MLG2</accession>
<gene>
    <name evidence="1" type="ORF">EDS130_LOCUS18964</name>
</gene>
<sequence>MPPIFESIGWERAASISENRSNSPSGAFNFVRDFIISSFIFSNSNVLENEQHLVIYHSNVDTRYSFISDQSI</sequence>
<evidence type="ECO:0000313" key="2">
    <source>
        <dbReference type="Proteomes" id="UP000663852"/>
    </source>
</evidence>
<organism evidence="1 2">
    <name type="scientific">Adineta ricciae</name>
    <name type="common">Rotifer</name>
    <dbReference type="NCBI Taxonomy" id="249248"/>
    <lineage>
        <taxon>Eukaryota</taxon>
        <taxon>Metazoa</taxon>
        <taxon>Spiralia</taxon>
        <taxon>Gnathifera</taxon>
        <taxon>Rotifera</taxon>
        <taxon>Eurotatoria</taxon>
        <taxon>Bdelloidea</taxon>
        <taxon>Adinetida</taxon>
        <taxon>Adinetidae</taxon>
        <taxon>Adineta</taxon>
    </lineage>
</organism>
<proteinExistence type="predicted"/>
<comment type="caution">
    <text evidence="1">The sequence shown here is derived from an EMBL/GenBank/DDBJ whole genome shotgun (WGS) entry which is preliminary data.</text>
</comment>